<proteinExistence type="inferred from homology"/>
<organism evidence="8 9">
    <name type="scientific">Teladorsagia circumcincta</name>
    <name type="common">Brown stomach worm</name>
    <name type="synonym">Ostertagia circumcincta</name>
    <dbReference type="NCBI Taxonomy" id="45464"/>
    <lineage>
        <taxon>Eukaryota</taxon>
        <taxon>Metazoa</taxon>
        <taxon>Ecdysozoa</taxon>
        <taxon>Nematoda</taxon>
        <taxon>Chromadorea</taxon>
        <taxon>Rhabditida</taxon>
        <taxon>Rhabditina</taxon>
        <taxon>Rhabditomorpha</taxon>
        <taxon>Strongyloidea</taxon>
        <taxon>Trichostrongylidae</taxon>
        <taxon>Teladorsagia</taxon>
    </lineage>
</organism>
<dbReference type="GO" id="GO:0005886">
    <property type="term" value="C:plasma membrane"/>
    <property type="evidence" value="ECO:0007669"/>
    <property type="project" value="UniProtKB-SubCell"/>
</dbReference>
<keyword evidence="4 7" id="KW-0812">Transmembrane</keyword>
<reference evidence="8 9" key="1">
    <citation type="submission" date="2015-09" db="EMBL/GenBank/DDBJ databases">
        <title>Draft genome of the parasitic nematode Teladorsagia circumcincta isolate WARC Sus (inbred).</title>
        <authorList>
            <person name="Mitreva M."/>
        </authorList>
    </citation>
    <scope>NUCLEOTIDE SEQUENCE [LARGE SCALE GENOMIC DNA]</scope>
    <source>
        <strain evidence="8 9">S</strain>
    </source>
</reference>
<dbReference type="PANTHER" id="PTHR16024:SF6">
    <property type="entry name" value="XK-RELATED PROTEIN"/>
    <property type="match status" value="1"/>
</dbReference>
<protein>
    <recommendedName>
        <fullName evidence="7">XK-related protein</fullName>
    </recommendedName>
</protein>
<dbReference type="GO" id="GO:0043652">
    <property type="term" value="P:engulfment of apoptotic cell"/>
    <property type="evidence" value="ECO:0007669"/>
    <property type="project" value="TreeGrafter"/>
</dbReference>
<dbReference type="InterPro" id="IPR018629">
    <property type="entry name" value="XK-rel"/>
</dbReference>
<feature type="transmembrane region" description="Helical" evidence="7">
    <location>
        <begin position="230"/>
        <end position="251"/>
    </location>
</feature>
<evidence type="ECO:0000256" key="2">
    <source>
        <dbReference type="ARBA" id="ARBA00008789"/>
    </source>
</evidence>
<sequence>MFEKRPAKLIYLTGNCYALDQEASGVVEEQSDQIPRQPVVRRFDLICFVLAMVTYVFDIISDIVTGIFHYYDGRVIACVFILLLSIVPSVVLNAVSFAWICDDNHAKSKRRRQSPQNELKGDSQLLWRSMTIFSRFIVIVLSVSSYKFHVIPFLAFHFLISLAHIKALQPLETSSRALEEGLMWINAAIHTFTPFNMADGLTRWRYTAAYTVEAIEAMDGSVQFPYKIEAAVVAAVSFITGLSAMVIYYSCFHPNRRRHLRIPPPETENLHS</sequence>
<dbReference type="AlphaFoldDB" id="A0A2G9V510"/>
<keyword evidence="3" id="KW-1003">Cell membrane</keyword>
<dbReference type="Pfam" id="PF09815">
    <property type="entry name" value="XK-related"/>
    <property type="match status" value="2"/>
</dbReference>
<evidence type="ECO:0000313" key="8">
    <source>
        <dbReference type="EMBL" id="PIO77591.1"/>
    </source>
</evidence>
<evidence type="ECO:0000256" key="7">
    <source>
        <dbReference type="RuleBase" id="RU910716"/>
    </source>
</evidence>
<comment type="similarity">
    <text evidence="2 7">Belongs to the XK family.</text>
</comment>
<evidence type="ECO:0000256" key="6">
    <source>
        <dbReference type="ARBA" id="ARBA00023136"/>
    </source>
</evidence>
<dbReference type="OrthoDB" id="6136301at2759"/>
<dbReference type="EMBL" id="KZ344992">
    <property type="protein sequence ID" value="PIO77591.1"/>
    <property type="molecule type" value="Genomic_DNA"/>
</dbReference>
<name>A0A2G9V510_TELCI</name>
<evidence type="ECO:0000256" key="5">
    <source>
        <dbReference type="ARBA" id="ARBA00022989"/>
    </source>
</evidence>
<dbReference type="GO" id="GO:1902742">
    <property type="term" value="P:apoptotic process involved in development"/>
    <property type="evidence" value="ECO:0007669"/>
    <property type="project" value="TreeGrafter"/>
</dbReference>
<comment type="subcellular location">
    <subcellularLocation>
        <location evidence="1">Cell membrane</location>
        <topology evidence="1">Multi-pass membrane protein</topology>
    </subcellularLocation>
    <subcellularLocation>
        <location evidence="7">Membrane</location>
        <topology evidence="7">Multi-pass membrane protein</topology>
    </subcellularLocation>
</comment>
<dbReference type="InterPro" id="IPR050895">
    <property type="entry name" value="XK-related_scramblase"/>
</dbReference>
<gene>
    <name evidence="8" type="ORF">TELCIR_00298</name>
</gene>
<evidence type="ECO:0000256" key="1">
    <source>
        <dbReference type="ARBA" id="ARBA00004651"/>
    </source>
</evidence>
<keyword evidence="9" id="KW-1185">Reference proteome</keyword>
<evidence type="ECO:0000256" key="3">
    <source>
        <dbReference type="ARBA" id="ARBA00022475"/>
    </source>
</evidence>
<dbReference type="GO" id="GO:0070782">
    <property type="term" value="P:phosphatidylserine exposure on apoptotic cell surface"/>
    <property type="evidence" value="ECO:0007669"/>
    <property type="project" value="TreeGrafter"/>
</dbReference>
<keyword evidence="5 7" id="KW-1133">Transmembrane helix</keyword>
<evidence type="ECO:0000256" key="4">
    <source>
        <dbReference type="ARBA" id="ARBA00022692"/>
    </source>
</evidence>
<accession>A0A2G9V510</accession>
<keyword evidence="6 7" id="KW-0472">Membrane</keyword>
<feature type="transmembrane region" description="Helical" evidence="7">
    <location>
        <begin position="45"/>
        <end position="68"/>
    </location>
</feature>
<evidence type="ECO:0000313" key="9">
    <source>
        <dbReference type="Proteomes" id="UP000230423"/>
    </source>
</evidence>
<dbReference type="PANTHER" id="PTHR16024">
    <property type="entry name" value="XK-RELATED PROTEIN"/>
    <property type="match status" value="1"/>
</dbReference>
<dbReference type="Proteomes" id="UP000230423">
    <property type="component" value="Unassembled WGS sequence"/>
</dbReference>
<feature type="transmembrane region" description="Helical" evidence="7">
    <location>
        <begin position="74"/>
        <end position="101"/>
    </location>
</feature>
<feature type="transmembrane region" description="Helical" evidence="7">
    <location>
        <begin position="136"/>
        <end position="160"/>
    </location>
</feature>